<dbReference type="EMBL" id="JAGFPW010000022">
    <property type="protein sequence ID" value="MBO3796258.1"/>
    <property type="molecule type" value="Genomic_DNA"/>
</dbReference>
<reference evidence="1" key="1">
    <citation type="submission" date="2021-03" db="EMBL/GenBank/DDBJ databases">
        <title>Isolation of Bacillus subtilis from fermented food sample.</title>
        <authorList>
            <person name="Lakshmanan V."/>
            <person name="Athira K."/>
            <person name="Rajagopal K."/>
        </authorList>
    </citation>
    <scope>NUCLEOTIDE SEQUENCE</scope>
    <source>
        <strain evidence="1">S1</strain>
    </source>
</reference>
<protein>
    <submittedName>
        <fullName evidence="1">Uncharacterized protein</fullName>
    </submittedName>
</protein>
<dbReference type="RefSeq" id="WP_208556676.1">
    <property type="nucleotide sequence ID" value="NZ_JAGFPW010000022.1"/>
</dbReference>
<accession>A0A8I2BA79</accession>
<gene>
    <name evidence="1" type="ORF">J5227_18530</name>
</gene>
<sequence>MDMGMFDTFTGQIKCPNCAAIQNTEVQFKWSECILLDYELGDVVPGAQEGLYVEDDWFNERCSNCKTEFMPNVVLKNGKVISFISKEELQRTDIAQLKDIPLKHAKTQRYERDKIVAKGFTKESADFNKQPFKENQLIMAFEREWKVAKGWRKDFNPEKVSEFFKLTGCATRKSDYWFVYIVVDATGLKRFVEVSDRIKHWSDNDDRYGNMLFSETYGFKDEHFLFSEIF</sequence>
<dbReference type="AlphaFoldDB" id="A0A8I2BA79"/>
<proteinExistence type="predicted"/>
<evidence type="ECO:0000313" key="1">
    <source>
        <dbReference type="EMBL" id="MBO3796258.1"/>
    </source>
</evidence>
<dbReference type="Proteomes" id="UP000665181">
    <property type="component" value="Unassembled WGS sequence"/>
</dbReference>
<evidence type="ECO:0000313" key="2">
    <source>
        <dbReference type="Proteomes" id="UP000665181"/>
    </source>
</evidence>
<comment type="caution">
    <text evidence="1">The sequence shown here is derived from an EMBL/GenBank/DDBJ whole genome shotgun (WGS) entry which is preliminary data.</text>
</comment>
<name>A0A8I2BA79_BACIU</name>
<organism evidence="1 2">
    <name type="scientific">Bacillus subtilis</name>
    <dbReference type="NCBI Taxonomy" id="1423"/>
    <lineage>
        <taxon>Bacteria</taxon>
        <taxon>Bacillati</taxon>
        <taxon>Bacillota</taxon>
        <taxon>Bacilli</taxon>
        <taxon>Bacillales</taxon>
        <taxon>Bacillaceae</taxon>
        <taxon>Bacillus</taxon>
    </lineage>
</organism>